<feature type="region of interest" description="Disordered" evidence="1">
    <location>
        <begin position="63"/>
        <end position="88"/>
    </location>
</feature>
<sequence>MLRACLFQRDIGRRIELSDPHRNLGRRGPRHFGTQIGGQRAQQIGRALRTGQDVQLGVDLRLPVKPPDRDQRELARAGRHRKPVAEQGADLGQGCAQGRAALVPERLFDMDLEIGHGHVFLGLRASCAPDQPSWGGLSTRAHHLRLSCAQSWGISERQESPMRIVHVILEAFDTPVSGADIRNHGLAEGLRALGPLRVIGASNLRGRDAPEVCPRTVLPLSAEAIAQALHEITDFAPDVVVLGGVGLLRLAEPLRRALPHARRIVDFHNVESLLLQEMDLAENPNAAARLAAGWRAAEDADRAIAAWGAALWCCSEADIARARSLGIATPAHVVPNAPPPWARPMPLRPARAPRLLFMAHLGYPPNIGAARMLIEGILPGLRASLPGAEAVVAGRDPAPDLLAAARGVAGLRLPADPGDPAPLYDRASVAVMPILEGGGTRIKVLEALRVGRPIVASAKAVEGHGLTPGLHYLPAETAPEFVAQILRLQADPARGEALIAAGRDWMVRHASAEALRDAIAAGLNEKPRPA</sequence>
<feature type="compositionally biased region" description="Basic and acidic residues" evidence="1">
    <location>
        <begin position="66"/>
        <end position="76"/>
    </location>
</feature>
<protein>
    <recommendedName>
        <fullName evidence="4">Glycosyltransferase</fullName>
    </recommendedName>
</protein>
<evidence type="ECO:0000313" key="2">
    <source>
        <dbReference type="EMBL" id="PCD77932.1"/>
    </source>
</evidence>
<gene>
    <name evidence="2" type="ORF">CLN94_01040</name>
</gene>
<dbReference type="AlphaFoldDB" id="A0A2A4CUI7"/>
<dbReference type="Proteomes" id="UP000243507">
    <property type="component" value="Unassembled WGS sequence"/>
</dbReference>
<dbReference type="Pfam" id="PF13692">
    <property type="entry name" value="Glyco_trans_1_4"/>
    <property type="match status" value="1"/>
</dbReference>
<evidence type="ECO:0008006" key="4">
    <source>
        <dbReference type="Google" id="ProtNLM"/>
    </source>
</evidence>
<organism evidence="2 3">
    <name type="scientific">Pseudothioclava arenosa</name>
    <dbReference type="NCBI Taxonomy" id="1795308"/>
    <lineage>
        <taxon>Bacteria</taxon>
        <taxon>Pseudomonadati</taxon>
        <taxon>Pseudomonadota</taxon>
        <taxon>Alphaproteobacteria</taxon>
        <taxon>Rhodobacterales</taxon>
        <taxon>Paracoccaceae</taxon>
        <taxon>Pseudothioclava</taxon>
    </lineage>
</organism>
<dbReference type="CDD" id="cd03801">
    <property type="entry name" value="GT4_PimA-like"/>
    <property type="match status" value="1"/>
</dbReference>
<dbReference type="EMBL" id="NTJD01000001">
    <property type="protein sequence ID" value="PCD77932.1"/>
    <property type="molecule type" value="Genomic_DNA"/>
</dbReference>
<comment type="caution">
    <text evidence="2">The sequence shown here is derived from an EMBL/GenBank/DDBJ whole genome shotgun (WGS) entry which is preliminary data.</text>
</comment>
<keyword evidence="3" id="KW-1185">Reference proteome</keyword>
<dbReference type="Gene3D" id="3.40.50.2000">
    <property type="entry name" value="Glycogen Phosphorylase B"/>
    <property type="match status" value="1"/>
</dbReference>
<name>A0A2A4CUI7_9RHOB</name>
<proteinExistence type="predicted"/>
<evidence type="ECO:0000256" key="1">
    <source>
        <dbReference type="SAM" id="MobiDB-lite"/>
    </source>
</evidence>
<dbReference type="SUPFAM" id="SSF53756">
    <property type="entry name" value="UDP-Glycosyltransferase/glycogen phosphorylase"/>
    <property type="match status" value="1"/>
</dbReference>
<accession>A0A2A4CUI7</accession>
<evidence type="ECO:0000313" key="3">
    <source>
        <dbReference type="Proteomes" id="UP000243507"/>
    </source>
</evidence>
<reference evidence="2 3" key="1">
    <citation type="submission" date="2017-09" db="EMBL/GenBank/DDBJ databases">
        <title>A multilocus sequence analysis scheme for characterization of bacteria in the genus Thioclava.</title>
        <authorList>
            <person name="Liu Y."/>
            <person name="Shao Z."/>
        </authorList>
    </citation>
    <scope>NUCLEOTIDE SEQUENCE [LARGE SCALE GENOMIC DNA]</scope>
    <source>
        <strain evidence="2 3">CAU 1312</strain>
    </source>
</reference>